<dbReference type="RefSeq" id="WP_239089320.1">
    <property type="nucleotide sequence ID" value="NZ_BOOG01000008.1"/>
</dbReference>
<dbReference type="EMBL" id="BOOG01000008">
    <property type="protein sequence ID" value="GIH68451.1"/>
    <property type="molecule type" value="Genomic_DNA"/>
</dbReference>
<protein>
    <submittedName>
        <fullName evidence="2">Uncharacterized protein</fullName>
    </submittedName>
</protein>
<reference evidence="2" key="1">
    <citation type="submission" date="2021-01" db="EMBL/GenBank/DDBJ databases">
        <title>Whole genome shotgun sequence of Sphaerimonospora thailandensis NBRC 107569.</title>
        <authorList>
            <person name="Komaki H."/>
            <person name="Tamura T."/>
        </authorList>
    </citation>
    <scope>NUCLEOTIDE SEQUENCE</scope>
    <source>
        <strain evidence="2">NBRC 107569</strain>
    </source>
</reference>
<evidence type="ECO:0000313" key="3">
    <source>
        <dbReference type="Proteomes" id="UP000610966"/>
    </source>
</evidence>
<organism evidence="2 3">
    <name type="scientific">Sphaerimonospora thailandensis</name>
    <dbReference type="NCBI Taxonomy" id="795644"/>
    <lineage>
        <taxon>Bacteria</taxon>
        <taxon>Bacillati</taxon>
        <taxon>Actinomycetota</taxon>
        <taxon>Actinomycetes</taxon>
        <taxon>Streptosporangiales</taxon>
        <taxon>Streptosporangiaceae</taxon>
        <taxon>Sphaerimonospora</taxon>
    </lineage>
</organism>
<evidence type="ECO:0000256" key="1">
    <source>
        <dbReference type="SAM" id="MobiDB-lite"/>
    </source>
</evidence>
<accession>A0A8J3R5Y9</accession>
<comment type="caution">
    <text evidence="2">The sequence shown here is derived from an EMBL/GenBank/DDBJ whole genome shotgun (WGS) entry which is preliminary data.</text>
</comment>
<gene>
    <name evidence="2" type="ORF">Mth01_07040</name>
</gene>
<name>A0A8J3R5Y9_9ACTN</name>
<keyword evidence="3" id="KW-1185">Reference proteome</keyword>
<feature type="region of interest" description="Disordered" evidence="1">
    <location>
        <begin position="53"/>
        <end position="84"/>
    </location>
</feature>
<proteinExistence type="predicted"/>
<sequence>MRKVLITVRLPRGASLESAMRHLDLAEDEVDAGYGLIPVDPAKDLYAMRVTEDASRRTAGDHPEVSGPYADPPIEPMEPYGRPE</sequence>
<feature type="compositionally biased region" description="Basic and acidic residues" evidence="1">
    <location>
        <begin position="53"/>
        <end position="64"/>
    </location>
</feature>
<dbReference type="AlphaFoldDB" id="A0A8J3R5Y9"/>
<dbReference type="Proteomes" id="UP000610966">
    <property type="component" value="Unassembled WGS sequence"/>
</dbReference>
<evidence type="ECO:0000313" key="2">
    <source>
        <dbReference type="EMBL" id="GIH68451.1"/>
    </source>
</evidence>